<protein>
    <submittedName>
        <fullName evidence="1">Uncharacterized protein</fullName>
    </submittedName>
</protein>
<gene>
    <name evidence="1" type="ORF">Q604_UNBC05172G0001</name>
</gene>
<dbReference type="EMBL" id="AZMM01005172">
    <property type="protein sequence ID" value="ETJ40907.1"/>
    <property type="molecule type" value="Genomic_DNA"/>
</dbReference>
<accession>W1YEJ2</accession>
<dbReference type="AlphaFoldDB" id="W1YEJ2"/>
<reference evidence="1" key="1">
    <citation type="submission" date="2013-12" db="EMBL/GenBank/DDBJ databases">
        <title>A Varibaculum cambriense genome reconstructed from a premature infant gut community with otherwise low bacterial novelty that shifts toward anaerobic metabolism during the third week of life.</title>
        <authorList>
            <person name="Brown C.T."/>
            <person name="Sharon I."/>
            <person name="Thomas B.C."/>
            <person name="Castelle C.J."/>
            <person name="Morowitz M.J."/>
            <person name="Banfield J.F."/>
        </authorList>
    </citation>
    <scope>NUCLEOTIDE SEQUENCE</scope>
</reference>
<comment type="caution">
    <text evidence="1">The sequence shown here is derived from an EMBL/GenBank/DDBJ whole genome shotgun (WGS) entry which is preliminary data.</text>
</comment>
<feature type="non-terminal residue" evidence="1">
    <location>
        <position position="1"/>
    </location>
</feature>
<proteinExistence type="predicted"/>
<name>W1YEJ2_9ZZZZ</name>
<organism evidence="1">
    <name type="scientific">human gut metagenome</name>
    <dbReference type="NCBI Taxonomy" id="408170"/>
    <lineage>
        <taxon>unclassified sequences</taxon>
        <taxon>metagenomes</taxon>
        <taxon>organismal metagenomes</taxon>
    </lineage>
</organism>
<sequence>LCKGDVKYILIPVFLILPGNRELFSEKLIMIAPYKYHDDKRILFIDLNKMTKSIDP</sequence>
<evidence type="ECO:0000313" key="1">
    <source>
        <dbReference type="EMBL" id="ETJ40907.1"/>
    </source>
</evidence>